<evidence type="ECO:0000256" key="1">
    <source>
        <dbReference type="SAM" id="MobiDB-lite"/>
    </source>
</evidence>
<dbReference type="EMBL" id="KI964741">
    <property type="protein sequence ID" value="EUC29561.1"/>
    <property type="molecule type" value="Genomic_DNA"/>
</dbReference>
<protein>
    <submittedName>
        <fullName evidence="2">Uncharacterized protein</fullName>
    </submittedName>
</protein>
<proteinExistence type="predicted"/>
<keyword evidence="3" id="KW-1185">Reference proteome</keyword>
<feature type="region of interest" description="Disordered" evidence="1">
    <location>
        <begin position="158"/>
        <end position="177"/>
    </location>
</feature>
<dbReference type="KEGG" id="bze:COCCADRAFT_106211"/>
<dbReference type="HOGENOM" id="CLU_1517624_0_0_1"/>
<gene>
    <name evidence="2" type="ORF">COCCADRAFT_106211</name>
</gene>
<evidence type="ECO:0000313" key="3">
    <source>
        <dbReference type="Proteomes" id="UP000053841"/>
    </source>
</evidence>
<dbReference type="GeneID" id="19143362"/>
<sequence>MGVGRGCVCGPIDDALSEREGRARQSEGSGRRHCCDGIGRVPNSHSHKADETASGNAKLMHTPGATPFLLISPTPLSPLGPCPHHYTLCQSTELTDILGLCNLSTSINTLRPHFPWLLSIQSSRQPLYQLYQTLTHHHQTHTMAATLCNDIMAPQNLPPCPGPPPTGPLPAIPTKKN</sequence>
<dbReference type="AlphaFoldDB" id="W6YEF0"/>
<organism evidence="2 3">
    <name type="scientific">Cochliobolus carbonum (strain 26-R-13)</name>
    <name type="common">Maize leaf spot fungus</name>
    <name type="synonym">Bipolaris zeicola</name>
    <dbReference type="NCBI Taxonomy" id="930089"/>
    <lineage>
        <taxon>Eukaryota</taxon>
        <taxon>Fungi</taxon>
        <taxon>Dikarya</taxon>
        <taxon>Ascomycota</taxon>
        <taxon>Pezizomycotina</taxon>
        <taxon>Dothideomycetes</taxon>
        <taxon>Pleosporomycetidae</taxon>
        <taxon>Pleosporales</taxon>
        <taxon>Pleosporineae</taxon>
        <taxon>Pleosporaceae</taxon>
        <taxon>Bipolaris</taxon>
    </lineage>
</organism>
<reference evidence="2 3" key="1">
    <citation type="journal article" date="2013" name="PLoS Genet.">
        <title>Comparative genome structure, secondary metabolite, and effector coding capacity across Cochliobolus pathogens.</title>
        <authorList>
            <person name="Condon B.J."/>
            <person name="Leng Y."/>
            <person name="Wu D."/>
            <person name="Bushley K.E."/>
            <person name="Ohm R.A."/>
            <person name="Otillar R."/>
            <person name="Martin J."/>
            <person name="Schackwitz W."/>
            <person name="Grimwood J."/>
            <person name="MohdZainudin N."/>
            <person name="Xue C."/>
            <person name="Wang R."/>
            <person name="Manning V.A."/>
            <person name="Dhillon B."/>
            <person name="Tu Z.J."/>
            <person name="Steffenson B.J."/>
            <person name="Salamov A."/>
            <person name="Sun H."/>
            <person name="Lowry S."/>
            <person name="LaButti K."/>
            <person name="Han J."/>
            <person name="Copeland A."/>
            <person name="Lindquist E."/>
            <person name="Barry K."/>
            <person name="Schmutz J."/>
            <person name="Baker S.E."/>
            <person name="Ciuffetti L.M."/>
            <person name="Grigoriev I.V."/>
            <person name="Zhong S."/>
            <person name="Turgeon B.G."/>
        </authorList>
    </citation>
    <scope>NUCLEOTIDE SEQUENCE [LARGE SCALE GENOMIC DNA]</scope>
    <source>
        <strain evidence="2 3">26-R-13</strain>
    </source>
</reference>
<name>W6YEF0_COCC2</name>
<dbReference type="OrthoDB" id="10629938at2759"/>
<feature type="compositionally biased region" description="Pro residues" evidence="1">
    <location>
        <begin position="158"/>
        <end position="171"/>
    </location>
</feature>
<dbReference type="Proteomes" id="UP000053841">
    <property type="component" value="Unassembled WGS sequence"/>
</dbReference>
<accession>W6YEF0</accession>
<dbReference type="RefSeq" id="XP_007716134.1">
    <property type="nucleotide sequence ID" value="XM_007717944.1"/>
</dbReference>
<evidence type="ECO:0000313" key="2">
    <source>
        <dbReference type="EMBL" id="EUC29561.1"/>
    </source>
</evidence>